<dbReference type="Proteomes" id="UP000001357">
    <property type="component" value="Unassembled WGS sequence"/>
</dbReference>
<dbReference type="FunCoup" id="A9V9U7">
    <property type="interactions" value="1325"/>
</dbReference>
<evidence type="ECO:0000256" key="8">
    <source>
        <dbReference type="ARBA" id="ARBA00022840"/>
    </source>
</evidence>
<comment type="function">
    <text evidence="10">Broad-specificity nucleoside monophosphate (NMP) kinase that catalyzes the reversible transfer of the terminal phosphate group between nucleoside triphosphates and monophosphates. Has also ATPase activity. Involved in the late cytoplasmic maturation steps of the 40S ribosomal particles, specifically 18S rRNA maturation. While NMP activity is not required for ribosome maturation, ATPase activity is. Associates transiently with small ribosomal subunit protein uS11. ATP hydrolysis breaks the interaction with uS11. May temporarily remove uS11 from the ribosome to enable a conformational change of the ribosomal RNA that is needed for the final maturation step of the small ribosomal subunit. Its NMP activity may have a role in nuclear energy homeostasis.</text>
</comment>
<keyword evidence="3 10" id="KW-0690">Ribosome biogenesis</keyword>
<comment type="subcellular location">
    <subcellularLocation>
        <location evidence="10">Cytoplasm</location>
    </subcellularLocation>
    <subcellularLocation>
        <location evidence="10">Nucleus</location>
    </subcellularLocation>
</comment>
<evidence type="ECO:0000256" key="10">
    <source>
        <dbReference type="HAMAP-Rule" id="MF_03173"/>
    </source>
</evidence>
<sequence>MATRLIEEYRAQGRRPPNLLVCGTPGTGKTSLCEELAQRTGWTHIDISALALRRQLHEGYDDSRQTHILDEDAVLDELDDANQVNIMQGGFIVDYHGCDFFPERFFDLVLILRAENNILWERLEARGYPQTKVQENVEAEIMQVVLEEARESYKHEIIQELPSNTLDDHEANLERISQWLLAHMEQAPRV</sequence>
<dbReference type="Pfam" id="PF13238">
    <property type="entry name" value="AAA_18"/>
    <property type="match status" value="1"/>
</dbReference>
<feature type="binding site" evidence="10">
    <location>
        <position position="126"/>
    </location>
    <ligand>
        <name>ATP</name>
        <dbReference type="ChEBI" id="CHEBI:30616"/>
    </ligand>
</feature>
<dbReference type="HAMAP" id="MF_00039">
    <property type="entry name" value="Adenylate_kinase_AK6"/>
    <property type="match status" value="1"/>
</dbReference>
<keyword evidence="4 10" id="KW-0698">rRNA processing</keyword>
<dbReference type="KEGG" id="mbr:MONBRDRAFT_38741"/>
<keyword evidence="5 10" id="KW-0808">Transferase</keyword>
<keyword evidence="12" id="KW-1185">Reference proteome</keyword>
<name>A9V9U7_MONBE</name>
<dbReference type="GeneID" id="5894705"/>
<dbReference type="InterPro" id="IPR027417">
    <property type="entry name" value="P-loop_NTPase"/>
</dbReference>
<evidence type="ECO:0000256" key="9">
    <source>
        <dbReference type="ARBA" id="ARBA00023242"/>
    </source>
</evidence>
<dbReference type="OMA" id="QCEIFGT"/>
<organism evidence="11 12">
    <name type="scientific">Monosiga brevicollis</name>
    <name type="common">Choanoflagellate</name>
    <dbReference type="NCBI Taxonomy" id="81824"/>
    <lineage>
        <taxon>Eukaryota</taxon>
        <taxon>Choanoflagellata</taxon>
        <taxon>Craspedida</taxon>
        <taxon>Salpingoecidae</taxon>
        <taxon>Monosiga</taxon>
    </lineage>
</organism>
<keyword evidence="8 10" id="KW-0067">ATP-binding</keyword>
<keyword evidence="9 10" id="KW-0539">Nucleus</keyword>
<feature type="binding site" evidence="10">
    <location>
        <position position="28"/>
    </location>
    <ligand>
        <name>ATP</name>
        <dbReference type="ChEBI" id="CHEBI:30616"/>
    </ligand>
</feature>
<dbReference type="InParanoid" id="A9V9U7"/>
<evidence type="ECO:0000313" key="12">
    <source>
        <dbReference type="Proteomes" id="UP000001357"/>
    </source>
</evidence>
<keyword evidence="7 10" id="KW-0418">Kinase</keyword>
<gene>
    <name evidence="11" type="ORF">MONBRDRAFT_38741</name>
</gene>
<dbReference type="GO" id="GO:0042274">
    <property type="term" value="P:ribosomal small subunit biogenesis"/>
    <property type="evidence" value="ECO:0007669"/>
    <property type="project" value="UniProtKB-UniRule"/>
</dbReference>
<dbReference type="GO" id="GO:0004017">
    <property type="term" value="F:AMP kinase activity"/>
    <property type="evidence" value="ECO:0000318"/>
    <property type="project" value="GO_Central"/>
</dbReference>
<feature type="binding site" evidence="10">
    <location>
        <position position="26"/>
    </location>
    <ligand>
        <name>ATP</name>
        <dbReference type="ChEBI" id="CHEBI:30616"/>
    </ligand>
</feature>
<dbReference type="GO" id="GO:0005524">
    <property type="term" value="F:ATP binding"/>
    <property type="evidence" value="ECO:0000318"/>
    <property type="project" value="GO_Central"/>
</dbReference>
<dbReference type="GO" id="GO:0016887">
    <property type="term" value="F:ATP hydrolysis activity"/>
    <property type="evidence" value="ECO:0007669"/>
    <property type="project" value="UniProtKB-UniRule"/>
</dbReference>
<dbReference type="AlphaFoldDB" id="A9V9U7"/>
<dbReference type="STRING" id="81824.A9V9U7"/>
<dbReference type="PANTHER" id="PTHR12595:SF0">
    <property type="entry name" value="ADENYLATE KINASE ISOENZYME 6"/>
    <property type="match status" value="1"/>
</dbReference>
<evidence type="ECO:0000256" key="1">
    <source>
        <dbReference type="ARBA" id="ARBA00000582"/>
    </source>
</evidence>
<comment type="catalytic activity">
    <reaction evidence="10">
        <text>ATP + H2O = ADP + phosphate + H(+)</text>
        <dbReference type="Rhea" id="RHEA:13065"/>
        <dbReference type="ChEBI" id="CHEBI:15377"/>
        <dbReference type="ChEBI" id="CHEBI:15378"/>
        <dbReference type="ChEBI" id="CHEBI:30616"/>
        <dbReference type="ChEBI" id="CHEBI:43474"/>
        <dbReference type="ChEBI" id="CHEBI:456216"/>
    </reaction>
</comment>
<keyword evidence="2 10" id="KW-0963">Cytoplasm</keyword>
<dbReference type="GO" id="GO:0006364">
    <property type="term" value="P:rRNA processing"/>
    <property type="evidence" value="ECO:0007669"/>
    <property type="project" value="UniProtKB-KW"/>
</dbReference>
<dbReference type="PANTHER" id="PTHR12595">
    <property type="entry name" value="POS9-ACTIVATING FACTOR FAP7-RELATED"/>
    <property type="match status" value="1"/>
</dbReference>
<evidence type="ECO:0000256" key="5">
    <source>
        <dbReference type="ARBA" id="ARBA00022679"/>
    </source>
</evidence>
<comment type="subunit">
    <text evidence="10">Interacts with small ribosomal subunit protein uS11. Not a structural component of 43S pre-ribosomes, but transiently interacts with them by binding to uS11.</text>
</comment>
<dbReference type="RefSeq" id="XP_001749443.1">
    <property type="nucleotide sequence ID" value="XM_001749391.1"/>
</dbReference>
<feature type="binding site" evidence="10">
    <location>
        <position position="31"/>
    </location>
    <ligand>
        <name>ATP</name>
        <dbReference type="ChEBI" id="CHEBI:30616"/>
    </ligand>
</feature>
<dbReference type="eggNOG" id="KOG3347">
    <property type="taxonomic scope" value="Eukaryota"/>
</dbReference>
<evidence type="ECO:0000256" key="2">
    <source>
        <dbReference type="ARBA" id="ARBA00022490"/>
    </source>
</evidence>
<comment type="caution">
    <text evidence="10">Lacks conserved residue(s) required for the propagation of feature annotation.</text>
</comment>
<feature type="region of interest" description="NMPbind" evidence="10">
    <location>
        <begin position="46"/>
        <end position="69"/>
    </location>
</feature>
<feature type="binding site" evidence="10">
    <location>
        <position position="30"/>
    </location>
    <ligand>
        <name>ATP</name>
        <dbReference type="ChEBI" id="CHEBI:30616"/>
    </ligand>
</feature>
<feature type="region of interest" description="LID" evidence="10">
    <location>
        <begin position="125"/>
        <end position="135"/>
    </location>
</feature>
<comment type="similarity">
    <text evidence="10">Belongs to the adenylate kinase family. AK6 subfamily.</text>
</comment>
<evidence type="ECO:0000256" key="4">
    <source>
        <dbReference type="ARBA" id="ARBA00022552"/>
    </source>
</evidence>
<dbReference type="SUPFAM" id="SSF52540">
    <property type="entry name" value="P-loop containing nucleoside triphosphate hydrolases"/>
    <property type="match status" value="1"/>
</dbReference>
<dbReference type="InterPro" id="IPR020618">
    <property type="entry name" value="Adenyl_kinase_AK6"/>
</dbReference>
<dbReference type="FunFam" id="3.40.50.300:FF:000372">
    <property type="entry name" value="Adenylate kinase isoenzyme 6 homolog"/>
    <property type="match status" value="1"/>
</dbReference>
<evidence type="ECO:0000256" key="6">
    <source>
        <dbReference type="ARBA" id="ARBA00022741"/>
    </source>
</evidence>
<feature type="binding site" evidence="10">
    <location>
        <position position="29"/>
    </location>
    <ligand>
        <name>ATP</name>
        <dbReference type="ChEBI" id="CHEBI:30616"/>
    </ligand>
</feature>
<dbReference type="EC" id="2.7.4.3" evidence="10"/>
<evidence type="ECO:0000313" key="11">
    <source>
        <dbReference type="EMBL" id="EDQ85728.1"/>
    </source>
</evidence>
<evidence type="ECO:0000256" key="3">
    <source>
        <dbReference type="ARBA" id="ARBA00022517"/>
    </source>
</evidence>
<evidence type="ECO:0000256" key="7">
    <source>
        <dbReference type="ARBA" id="ARBA00022777"/>
    </source>
</evidence>
<accession>A9V9U7</accession>
<dbReference type="Gene3D" id="3.40.50.300">
    <property type="entry name" value="P-loop containing nucleotide triphosphate hydrolases"/>
    <property type="match status" value="1"/>
</dbReference>
<keyword evidence="6 10" id="KW-0547">Nucleotide-binding</keyword>
<reference evidence="11 12" key="1">
    <citation type="journal article" date="2008" name="Nature">
        <title>The genome of the choanoflagellate Monosiga brevicollis and the origin of metazoans.</title>
        <authorList>
            <consortium name="JGI Sequencing"/>
            <person name="King N."/>
            <person name="Westbrook M.J."/>
            <person name="Young S.L."/>
            <person name="Kuo A."/>
            <person name="Abedin M."/>
            <person name="Chapman J."/>
            <person name="Fairclough S."/>
            <person name="Hellsten U."/>
            <person name="Isogai Y."/>
            <person name="Letunic I."/>
            <person name="Marr M."/>
            <person name="Pincus D."/>
            <person name="Putnam N."/>
            <person name="Rokas A."/>
            <person name="Wright K.J."/>
            <person name="Zuzow R."/>
            <person name="Dirks W."/>
            <person name="Good M."/>
            <person name="Goodstein D."/>
            <person name="Lemons D."/>
            <person name="Li W."/>
            <person name="Lyons J.B."/>
            <person name="Morris A."/>
            <person name="Nichols S."/>
            <person name="Richter D.J."/>
            <person name="Salamov A."/>
            <person name="Bork P."/>
            <person name="Lim W.A."/>
            <person name="Manning G."/>
            <person name="Miller W.T."/>
            <person name="McGinnis W."/>
            <person name="Shapiro H."/>
            <person name="Tjian R."/>
            <person name="Grigoriev I.V."/>
            <person name="Rokhsar D."/>
        </authorList>
    </citation>
    <scope>NUCLEOTIDE SEQUENCE [LARGE SCALE GENOMIC DNA]</scope>
    <source>
        <strain evidence="12">MX1 / ATCC 50154</strain>
    </source>
</reference>
<protein>
    <recommendedName>
        <fullName evidence="10">Adenylate kinase isoenzyme 6 homolog</fullName>
        <shortName evidence="10">AK6</shortName>
        <ecNumber evidence="10">2.7.4.3</ecNumber>
    </recommendedName>
    <alternativeName>
        <fullName evidence="10">Dual activity adenylate kinase/ATPase</fullName>
        <shortName evidence="10">AK/ATPase</shortName>
    </alternativeName>
</protein>
<comment type="catalytic activity">
    <reaction evidence="1 10">
        <text>AMP + ATP = 2 ADP</text>
        <dbReference type="Rhea" id="RHEA:12973"/>
        <dbReference type="ChEBI" id="CHEBI:30616"/>
        <dbReference type="ChEBI" id="CHEBI:456215"/>
        <dbReference type="ChEBI" id="CHEBI:456216"/>
        <dbReference type="EC" id="2.7.4.3"/>
    </reaction>
</comment>
<dbReference type="GO" id="GO:0005634">
    <property type="term" value="C:nucleus"/>
    <property type="evidence" value="ECO:0000318"/>
    <property type="project" value="GO_Central"/>
</dbReference>
<dbReference type="GO" id="GO:0005737">
    <property type="term" value="C:cytoplasm"/>
    <property type="evidence" value="ECO:0000318"/>
    <property type="project" value="GO_Central"/>
</dbReference>
<dbReference type="EMBL" id="CH991571">
    <property type="protein sequence ID" value="EDQ85728.1"/>
    <property type="molecule type" value="Genomic_DNA"/>
</dbReference>
<proteinExistence type="inferred from homology"/>